<accession>A0A6G4TSH4</accession>
<sequence length="74" mass="7895">MNSRQHNYGLYALVPAIAVLGALVLGVPAGALVILVIALVCPLMMLFMMSGMHGDAPTVRRDKHGRPPSDTRRG</sequence>
<feature type="transmembrane region" description="Helical" evidence="2">
    <location>
        <begin position="7"/>
        <end position="25"/>
    </location>
</feature>
<dbReference type="Proteomes" id="UP000481583">
    <property type="component" value="Unassembled WGS sequence"/>
</dbReference>
<dbReference type="AlphaFoldDB" id="A0A6G4TSH4"/>
<keyword evidence="2" id="KW-0812">Transmembrane</keyword>
<comment type="caution">
    <text evidence="3">The sequence shown here is derived from an EMBL/GenBank/DDBJ whole genome shotgun (WGS) entry which is preliminary data.</text>
</comment>
<dbReference type="EMBL" id="JAAKZV010000002">
    <property type="protein sequence ID" value="NGN62500.1"/>
    <property type="molecule type" value="Genomic_DNA"/>
</dbReference>
<proteinExistence type="predicted"/>
<organism evidence="3 4">
    <name type="scientific">Streptomyces coryli</name>
    <dbReference type="NCBI Taxonomy" id="1128680"/>
    <lineage>
        <taxon>Bacteria</taxon>
        <taxon>Bacillati</taxon>
        <taxon>Actinomycetota</taxon>
        <taxon>Actinomycetes</taxon>
        <taxon>Kitasatosporales</taxon>
        <taxon>Streptomycetaceae</taxon>
        <taxon>Streptomyces</taxon>
    </lineage>
</organism>
<feature type="compositionally biased region" description="Basic and acidic residues" evidence="1">
    <location>
        <begin position="65"/>
        <end position="74"/>
    </location>
</feature>
<evidence type="ECO:0000313" key="4">
    <source>
        <dbReference type="Proteomes" id="UP000481583"/>
    </source>
</evidence>
<dbReference type="RefSeq" id="WP_165229941.1">
    <property type="nucleotide sequence ID" value="NZ_JAAKZV010000002.1"/>
</dbReference>
<keyword evidence="2" id="KW-0472">Membrane</keyword>
<dbReference type="InterPro" id="IPR021682">
    <property type="entry name" value="DUF2933"/>
</dbReference>
<protein>
    <submittedName>
        <fullName evidence="3">DUF2933 domain-containing protein</fullName>
    </submittedName>
</protein>
<evidence type="ECO:0000256" key="1">
    <source>
        <dbReference type="SAM" id="MobiDB-lite"/>
    </source>
</evidence>
<gene>
    <name evidence="3" type="ORF">G5C51_01050</name>
</gene>
<name>A0A6G4TSH4_9ACTN</name>
<reference evidence="3 4" key="1">
    <citation type="submission" date="2020-02" db="EMBL/GenBank/DDBJ databases">
        <title>Whole-genome analyses of novel actinobacteria.</title>
        <authorList>
            <person name="Sahin N."/>
        </authorList>
    </citation>
    <scope>NUCLEOTIDE SEQUENCE [LARGE SCALE GENOMIC DNA]</scope>
    <source>
        <strain evidence="3 4">A7024</strain>
    </source>
</reference>
<evidence type="ECO:0000313" key="3">
    <source>
        <dbReference type="EMBL" id="NGN62500.1"/>
    </source>
</evidence>
<keyword evidence="2" id="KW-1133">Transmembrane helix</keyword>
<keyword evidence="4" id="KW-1185">Reference proteome</keyword>
<feature type="region of interest" description="Disordered" evidence="1">
    <location>
        <begin position="53"/>
        <end position="74"/>
    </location>
</feature>
<evidence type="ECO:0000256" key="2">
    <source>
        <dbReference type="SAM" id="Phobius"/>
    </source>
</evidence>
<dbReference type="Pfam" id="PF11666">
    <property type="entry name" value="DUF2933"/>
    <property type="match status" value="1"/>
</dbReference>
<feature type="transmembrane region" description="Helical" evidence="2">
    <location>
        <begin position="31"/>
        <end position="51"/>
    </location>
</feature>